<protein>
    <submittedName>
        <fullName evidence="3">Glycosyltransferase family 9 protein</fullName>
    </submittedName>
</protein>
<evidence type="ECO:0000313" key="4">
    <source>
        <dbReference type="Proteomes" id="UP000501891"/>
    </source>
</evidence>
<dbReference type="Gene3D" id="3.40.50.2000">
    <property type="entry name" value="Glycogen Phosphorylase B"/>
    <property type="match status" value="2"/>
</dbReference>
<reference evidence="3" key="1">
    <citation type="submission" date="2020-04" db="EMBL/GenBank/DDBJ databases">
        <title>A desert anoxygenic phototrophic bacterium fixes CO2 using RubisCO under aerobic conditions.</title>
        <authorList>
            <person name="Tang K."/>
        </authorList>
    </citation>
    <scope>NUCLEOTIDE SEQUENCE [LARGE SCALE GENOMIC DNA]</scope>
    <source>
        <strain evidence="3">MIMtkB3</strain>
    </source>
</reference>
<name>A0A858RAG2_9PROT</name>
<dbReference type="PANTHER" id="PTHR30160">
    <property type="entry name" value="TETRAACYLDISACCHARIDE 4'-KINASE-RELATED"/>
    <property type="match status" value="1"/>
</dbReference>
<evidence type="ECO:0000313" key="3">
    <source>
        <dbReference type="EMBL" id="QJE74347.1"/>
    </source>
</evidence>
<dbReference type="Proteomes" id="UP000501891">
    <property type="component" value="Chromosome"/>
</dbReference>
<evidence type="ECO:0000256" key="1">
    <source>
        <dbReference type="ARBA" id="ARBA00022676"/>
    </source>
</evidence>
<dbReference type="PANTHER" id="PTHR30160:SF1">
    <property type="entry name" value="LIPOPOLYSACCHARIDE 1,2-N-ACETYLGLUCOSAMINETRANSFERASE-RELATED"/>
    <property type="match status" value="1"/>
</dbReference>
<dbReference type="CDD" id="cd03789">
    <property type="entry name" value="GT9_LPS_heptosyltransferase"/>
    <property type="match status" value="1"/>
</dbReference>
<dbReference type="GO" id="GO:0008713">
    <property type="term" value="F:ADP-heptose-lipopolysaccharide heptosyltransferase activity"/>
    <property type="evidence" value="ECO:0007669"/>
    <property type="project" value="TreeGrafter"/>
</dbReference>
<dbReference type="KEGG" id="acru:HHL28_15830"/>
<dbReference type="GO" id="GO:0009244">
    <property type="term" value="P:lipopolysaccharide core region biosynthetic process"/>
    <property type="evidence" value="ECO:0007669"/>
    <property type="project" value="TreeGrafter"/>
</dbReference>
<sequence length="307" mass="32888">MSRERVLVIRLGALGDLVQCFDAFQAIRAHHPGAEAILLTKPAFAGFGRSMPWFDQVWEDPRSRSPLHYLRMRSRLRGAGLSVVYDLQNKPRTSLYRKLMAPGRKARWSGILPGADWPIPDVAGRHNHDRYMAQIAAAGVPDAGPADLSWLTGDLAGLLPDGPFVLLVPGCSPHLPHKRWPAEGYAALARRLKGLGLTPVLVGTGADREAADAIGQAFPGVVDLVGRTSLGQLASLARFAKATVGNDTGPVFLTAALGCPTLMLMSHHTDPARSAPWGPRAAWLKRDDLSGLGMGDVSAALERLLAA</sequence>
<dbReference type="InterPro" id="IPR002201">
    <property type="entry name" value="Glyco_trans_9"/>
</dbReference>
<dbReference type="SUPFAM" id="SSF53756">
    <property type="entry name" value="UDP-Glycosyltransferase/glycogen phosphorylase"/>
    <property type="match status" value="1"/>
</dbReference>
<dbReference type="GO" id="GO:0005829">
    <property type="term" value="C:cytosol"/>
    <property type="evidence" value="ECO:0007669"/>
    <property type="project" value="TreeGrafter"/>
</dbReference>
<dbReference type="InterPro" id="IPR051199">
    <property type="entry name" value="LPS_LOS_Heptosyltrfase"/>
</dbReference>
<gene>
    <name evidence="3" type="ORF">HHL28_15830</name>
</gene>
<organism evidence="3 4">
    <name type="scientific">Aerophototrophica crusticola</name>
    <dbReference type="NCBI Taxonomy" id="1709002"/>
    <lineage>
        <taxon>Bacteria</taxon>
        <taxon>Pseudomonadati</taxon>
        <taxon>Pseudomonadota</taxon>
        <taxon>Alphaproteobacteria</taxon>
        <taxon>Rhodospirillales</taxon>
        <taxon>Rhodospirillaceae</taxon>
        <taxon>Aerophototrophica</taxon>
    </lineage>
</organism>
<dbReference type="AlphaFoldDB" id="A0A858RAG2"/>
<accession>A0A858RAG2</accession>
<keyword evidence="1" id="KW-0328">Glycosyltransferase</keyword>
<keyword evidence="4" id="KW-1185">Reference proteome</keyword>
<dbReference type="Pfam" id="PF01075">
    <property type="entry name" value="Glyco_transf_9"/>
    <property type="match status" value="1"/>
</dbReference>
<evidence type="ECO:0000256" key="2">
    <source>
        <dbReference type="ARBA" id="ARBA00022679"/>
    </source>
</evidence>
<proteinExistence type="predicted"/>
<keyword evidence="2" id="KW-0808">Transferase</keyword>
<dbReference type="EMBL" id="CP051775">
    <property type="protein sequence ID" value="QJE74347.1"/>
    <property type="molecule type" value="Genomic_DNA"/>
</dbReference>